<gene>
    <name evidence="4" type="ORF">PQO05_09025</name>
</gene>
<dbReference type="Gene3D" id="2.60.40.1120">
    <property type="entry name" value="Carboxypeptidase-like, regulatory domain"/>
    <property type="match status" value="1"/>
</dbReference>
<feature type="signal peptide" evidence="1">
    <location>
        <begin position="1"/>
        <end position="21"/>
    </location>
</feature>
<organism evidence="4 5">
    <name type="scientific">Mucilaginibacter jinjuensis</name>
    <dbReference type="NCBI Taxonomy" id="1176721"/>
    <lineage>
        <taxon>Bacteria</taxon>
        <taxon>Pseudomonadati</taxon>
        <taxon>Bacteroidota</taxon>
        <taxon>Sphingobacteriia</taxon>
        <taxon>Sphingobacteriales</taxon>
        <taxon>Sphingobacteriaceae</taxon>
        <taxon>Mucilaginibacter</taxon>
    </lineage>
</organism>
<reference evidence="4 5" key="1">
    <citation type="submission" date="2023-02" db="EMBL/GenBank/DDBJ databases">
        <title>Genome sequence of Mucilaginibacter jinjuensis strain KACC 16571.</title>
        <authorList>
            <person name="Kim S."/>
            <person name="Heo J."/>
            <person name="Kwon S.-W."/>
        </authorList>
    </citation>
    <scope>NUCLEOTIDE SEQUENCE [LARGE SCALE GENOMIC DNA]</scope>
    <source>
        <strain evidence="4 5">KACC 16571</strain>
    </source>
</reference>
<dbReference type="EMBL" id="CP117167">
    <property type="protein sequence ID" value="WCT14075.1"/>
    <property type="molecule type" value="Genomic_DNA"/>
</dbReference>
<sequence>MKKIFYYSALCLAIAAGSSCSKIDNEAAPSSTITGSTIDEGTGKTVQTEIGGGGTRVKLLETSYSANPVPIYFQSKQDGTFENTKVFDATYKVSVEGPFVPVVQTSSNGALLSDSSQTIVLKKQANVNFKVQPFLRVDWVGTPVVNPDNTVTVKVKVTRGTANPSYLLDVTDINLYVSNTQYDGSNNYDPRYSTLTQYSGATGTGLLGQVITITTTGGSLPAQDVYFRVGARINAGLNQYNYSTPVLASHQ</sequence>
<dbReference type="InterPro" id="IPR041186">
    <property type="entry name" value="DUF3823_C"/>
</dbReference>
<dbReference type="RefSeq" id="WP_273632379.1">
    <property type="nucleotide sequence ID" value="NZ_CP117167.1"/>
</dbReference>
<evidence type="ECO:0000313" key="5">
    <source>
        <dbReference type="Proteomes" id="UP001216139"/>
    </source>
</evidence>
<evidence type="ECO:0000259" key="2">
    <source>
        <dbReference type="Pfam" id="PF12866"/>
    </source>
</evidence>
<evidence type="ECO:0000256" key="1">
    <source>
        <dbReference type="SAM" id="SignalP"/>
    </source>
</evidence>
<feature type="domain" description="DUF3823" evidence="3">
    <location>
        <begin position="148"/>
        <end position="245"/>
    </location>
</feature>
<dbReference type="Gene3D" id="2.60.40.2060">
    <property type="match status" value="1"/>
</dbReference>
<name>A0ABY7TC40_9SPHI</name>
<protein>
    <submittedName>
        <fullName evidence="4">DUF3823 domain-containing protein</fullName>
    </submittedName>
</protein>
<feature type="domain" description="DUF3823" evidence="2">
    <location>
        <begin position="31"/>
        <end position="132"/>
    </location>
</feature>
<evidence type="ECO:0000259" key="3">
    <source>
        <dbReference type="Pfam" id="PF18003"/>
    </source>
</evidence>
<dbReference type="InterPro" id="IPR024278">
    <property type="entry name" value="DUF3823_N"/>
</dbReference>
<dbReference type="Proteomes" id="UP001216139">
    <property type="component" value="Chromosome"/>
</dbReference>
<proteinExistence type="predicted"/>
<keyword evidence="1" id="KW-0732">Signal</keyword>
<dbReference type="Pfam" id="PF18003">
    <property type="entry name" value="DUF3823_C"/>
    <property type="match status" value="1"/>
</dbReference>
<dbReference type="Pfam" id="PF12866">
    <property type="entry name" value="DUF3823"/>
    <property type="match status" value="1"/>
</dbReference>
<feature type="chain" id="PRO_5045976210" evidence="1">
    <location>
        <begin position="22"/>
        <end position="251"/>
    </location>
</feature>
<accession>A0ABY7TC40</accession>
<evidence type="ECO:0000313" key="4">
    <source>
        <dbReference type="EMBL" id="WCT14075.1"/>
    </source>
</evidence>
<keyword evidence="5" id="KW-1185">Reference proteome</keyword>
<dbReference type="PROSITE" id="PS51257">
    <property type="entry name" value="PROKAR_LIPOPROTEIN"/>
    <property type="match status" value="1"/>
</dbReference>